<protein>
    <submittedName>
        <fullName evidence="1">DnaJ / Sec63 Brl domains-containing protein</fullName>
    </submittedName>
</protein>
<dbReference type="GO" id="GO:0006614">
    <property type="term" value="P:SRP-dependent cotranslational protein targeting to membrane"/>
    <property type="evidence" value="ECO:0007669"/>
    <property type="project" value="TreeGrafter"/>
</dbReference>
<dbReference type="PANTHER" id="PTHR24075">
    <property type="entry name" value="SEC63 DOMAIN-CONTAINING"/>
    <property type="match status" value="1"/>
</dbReference>
<dbReference type="SUPFAM" id="SSF81296">
    <property type="entry name" value="E set domains"/>
    <property type="match status" value="1"/>
</dbReference>
<dbReference type="OrthoDB" id="1734229at2759"/>
<proteinExistence type="predicted"/>
<dbReference type="Proteomes" id="UP000325081">
    <property type="component" value="Unassembled WGS sequence"/>
</dbReference>
<keyword evidence="2" id="KW-1185">Reference proteome</keyword>
<gene>
    <name evidence="1" type="ORF">STAS_17592</name>
</gene>
<evidence type="ECO:0000313" key="2">
    <source>
        <dbReference type="Proteomes" id="UP000325081"/>
    </source>
</evidence>
<evidence type="ECO:0000313" key="1">
    <source>
        <dbReference type="EMBL" id="GER40894.1"/>
    </source>
</evidence>
<dbReference type="EMBL" id="BKCP01006011">
    <property type="protein sequence ID" value="GER40894.1"/>
    <property type="molecule type" value="Genomic_DNA"/>
</dbReference>
<name>A0A5A7Q780_STRAF</name>
<dbReference type="InterPro" id="IPR014756">
    <property type="entry name" value="Ig_E-set"/>
</dbReference>
<reference evidence="2" key="1">
    <citation type="journal article" date="2019" name="Curr. Biol.">
        <title>Genome Sequence of Striga asiatica Provides Insight into the Evolution of Plant Parasitism.</title>
        <authorList>
            <person name="Yoshida S."/>
            <person name="Kim S."/>
            <person name="Wafula E.K."/>
            <person name="Tanskanen J."/>
            <person name="Kim Y.M."/>
            <person name="Honaas L."/>
            <person name="Yang Z."/>
            <person name="Spallek T."/>
            <person name="Conn C.E."/>
            <person name="Ichihashi Y."/>
            <person name="Cheong K."/>
            <person name="Cui S."/>
            <person name="Der J.P."/>
            <person name="Gundlach H."/>
            <person name="Jiao Y."/>
            <person name="Hori C."/>
            <person name="Ishida J.K."/>
            <person name="Kasahara H."/>
            <person name="Kiba T."/>
            <person name="Kim M.S."/>
            <person name="Koo N."/>
            <person name="Laohavisit A."/>
            <person name="Lee Y.H."/>
            <person name="Lumba S."/>
            <person name="McCourt P."/>
            <person name="Mortimer J.C."/>
            <person name="Mutuku J.M."/>
            <person name="Nomura T."/>
            <person name="Sasaki-Sekimoto Y."/>
            <person name="Seto Y."/>
            <person name="Wang Y."/>
            <person name="Wakatake T."/>
            <person name="Sakakibara H."/>
            <person name="Demura T."/>
            <person name="Yamaguchi S."/>
            <person name="Yoneyama K."/>
            <person name="Manabe R.I."/>
            <person name="Nelson D.C."/>
            <person name="Schulman A.H."/>
            <person name="Timko M.P."/>
            <person name="dePamphilis C.W."/>
            <person name="Choi D."/>
            <person name="Shirasu K."/>
        </authorList>
    </citation>
    <scope>NUCLEOTIDE SEQUENCE [LARGE SCALE GENOMIC DNA]</scope>
    <source>
        <strain evidence="2">cv. UVA1</strain>
    </source>
</reference>
<feature type="non-terminal residue" evidence="1">
    <location>
        <position position="176"/>
    </location>
</feature>
<dbReference type="GO" id="GO:0008320">
    <property type="term" value="F:protein transmembrane transporter activity"/>
    <property type="evidence" value="ECO:0007669"/>
    <property type="project" value="TreeGrafter"/>
</dbReference>
<organism evidence="1 2">
    <name type="scientific">Striga asiatica</name>
    <name type="common">Asiatic witchweed</name>
    <name type="synonym">Buchnera asiatica</name>
    <dbReference type="NCBI Taxonomy" id="4170"/>
    <lineage>
        <taxon>Eukaryota</taxon>
        <taxon>Viridiplantae</taxon>
        <taxon>Streptophyta</taxon>
        <taxon>Embryophyta</taxon>
        <taxon>Tracheophyta</taxon>
        <taxon>Spermatophyta</taxon>
        <taxon>Magnoliopsida</taxon>
        <taxon>eudicotyledons</taxon>
        <taxon>Gunneridae</taxon>
        <taxon>Pentapetalae</taxon>
        <taxon>asterids</taxon>
        <taxon>lamiids</taxon>
        <taxon>Lamiales</taxon>
        <taxon>Orobanchaceae</taxon>
        <taxon>Buchnereae</taxon>
        <taxon>Striga</taxon>
    </lineage>
</organism>
<dbReference type="GO" id="GO:0003723">
    <property type="term" value="F:RNA binding"/>
    <property type="evidence" value="ECO:0007669"/>
    <property type="project" value="TreeGrafter"/>
</dbReference>
<comment type="caution">
    <text evidence="1">The sequence shown here is derived from an EMBL/GenBank/DDBJ whole genome shotgun (WGS) entry which is preliminary data.</text>
</comment>
<dbReference type="Gene3D" id="2.60.40.150">
    <property type="entry name" value="C2 domain"/>
    <property type="match status" value="1"/>
</dbReference>
<accession>A0A5A7Q780</accession>
<dbReference type="AlphaFoldDB" id="A0A5A7Q780"/>
<dbReference type="GO" id="GO:0006620">
    <property type="term" value="P:post-translational protein targeting to endoplasmic reticulum membrane"/>
    <property type="evidence" value="ECO:0007669"/>
    <property type="project" value="TreeGrafter"/>
</dbReference>
<dbReference type="GO" id="GO:0031207">
    <property type="term" value="C:Sec62/Sec63 complex"/>
    <property type="evidence" value="ECO:0007669"/>
    <property type="project" value="TreeGrafter"/>
</dbReference>
<dbReference type="PANTHER" id="PTHR24075:SF0">
    <property type="entry name" value="TRANSLOCATION PROTEIN SEC63 HOMOLOG"/>
    <property type="match status" value="1"/>
</dbReference>
<dbReference type="InterPro" id="IPR035892">
    <property type="entry name" value="C2_domain_sf"/>
</dbReference>
<sequence length="176" mass="19339">MKPHDRADLLSQAANFSPDETRDVELVLEMMPSVLVDITCETEGEEGVQEGDIVTMQAWITLRRPNGPVRAHPHAPHFPSDKEENFWLLLADPASNDVWVSQRVNFMDETTAVIAASKAVQELREGSGAGPKEVSLAVKEAVGRVRDGSRLVMGKFQAPSEGTYGLTAYCLCDSWI</sequence>